<accession>A0A0E9QWR8</accession>
<dbReference type="EMBL" id="GBXM01087308">
    <property type="protein sequence ID" value="JAH21269.1"/>
    <property type="molecule type" value="Transcribed_RNA"/>
</dbReference>
<evidence type="ECO:0000313" key="1">
    <source>
        <dbReference type="EMBL" id="JAH21269.1"/>
    </source>
</evidence>
<dbReference type="AlphaFoldDB" id="A0A0E9QWR8"/>
<organism evidence="1">
    <name type="scientific">Anguilla anguilla</name>
    <name type="common">European freshwater eel</name>
    <name type="synonym">Muraena anguilla</name>
    <dbReference type="NCBI Taxonomy" id="7936"/>
    <lineage>
        <taxon>Eukaryota</taxon>
        <taxon>Metazoa</taxon>
        <taxon>Chordata</taxon>
        <taxon>Craniata</taxon>
        <taxon>Vertebrata</taxon>
        <taxon>Euteleostomi</taxon>
        <taxon>Actinopterygii</taxon>
        <taxon>Neopterygii</taxon>
        <taxon>Teleostei</taxon>
        <taxon>Anguilliformes</taxon>
        <taxon>Anguillidae</taxon>
        <taxon>Anguilla</taxon>
    </lineage>
</organism>
<sequence>MYNCLRVCLFLFLFYENNAICTGWYKIFYFNLLFRF</sequence>
<name>A0A0E9QWR8_ANGAN</name>
<reference evidence="1" key="1">
    <citation type="submission" date="2014-11" db="EMBL/GenBank/DDBJ databases">
        <authorList>
            <person name="Amaro Gonzalez C."/>
        </authorList>
    </citation>
    <scope>NUCLEOTIDE SEQUENCE</scope>
</reference>
<proteinExistence type="predicted"/>
<reference evidence="1" key="2">
    <citation type="journal article" date="2015" name="Fish Shellfish Immunol.">
        <title>Early steps in the European eel (Anguilla anguilla)-Vibrio vulnificus interaction in the gills: Role of the RtxA13 toxin.</title>
        <authorList>
            <person name="Callol A."/>
            <person name="Pajuelo D."/>
            <person name="Ebbesson L."/>
            <person name="Teles M."/>
            <person name="MacKenzie S."/>
            <person name="Amaro C."/>
        </authorList>
    </citation>
    <scope>NUCLEOTIDE SEQUENCE</scope>
</reference>
<protein>
    <submittedName>
        <fullName evidence="1">Uncharacterized protein</fullName>
    </submittedName>
</protein>